<dbReference type="SUPFAM" id="SSF47676">
    <property type="entry name" value="Conserved domain common to transcription factors TFIIS, elongin A, CRSP70"/>
    <property type="match status" value="1"/>
</dbReference>
<dbReference type="GO" id="GO:0005634">
    <property type="term" value="C:nucleus"/>
    <property type="evidence" value="ECO:0007669"/>
    <property type="project" value="UniProtKB-SubCell"/>
</dbReference>
<name>A0A2J8AK62_9CHLO</name>
<evidence type="ECO:0000256" key="1">
    <source>
        <dbReference type="ARBA" id="ARBA00004123"/>
    </source>
</evidence>
<feature type="region of interest" description="Disordered" evidence="4">
    <location>
        <begin position="248"/>
        <end position="297"/>
    </location>
</feature>
<feature type="compositionally biased region" description="Basic and acidic residues" evidence="4">
    <location>
        <begin position="572"/>
        <end position="582"/>
    </location>
</feature>
<protein>
    <recommendedName>
        <fullName evidence="5">TFIIS N-terminal domain-containing protein</fullName>
    </recommendedName>
</protein>
<feature type="compositionally biased region" description="Low complexity" evidence="4">
    <location>
        <begin position="346"/>
        <end position="357"/>
    </location>
</feature>
<organism evidence="6 7">
    <name type="scientific">Tetrabaena socialis</name>
    <dbReference type="NCBI Taxonomy" id="47790"/>
    <lineage>
        <taxon>Eukaryota</taxon>
        <taxon>Viridiplantae</taxon>
        <taxon>Chlorophyta</taxon>
        <taxon>core chlorophytes</taxon>
        <taxon>Chlorophyceae</taxon>
        <taxon>CS clade</taxon>
        <taxon>Chlamydomonadales</taxon>
        <taxon>Tetrabaenaceae</taxon>
        <taxon>Tetrabaena</taxon>
    </lineage>
</organism>
<dbReference type="InterPro" id="IPR017923">
    <property type="entry name" value="TFIIS_N"/>
</dbReference>
<feature type="region of interest" description="Disordered" evidence="4">
    <location>
        <begin position="552"/>
        <end position="594"/>
    </location>
</feature>
<dbReference type="EMBL" id="PGGS01000002">
    <property type="protein sequence ID" value="PNH12909.1"/>
    <property type="molecule type" value="Genomic_DNA"/>
</dbReference>
<evidence type="ECO:0000256" key="4">
    <source>
        <dbReference type="SAM" id="MobiDB-lite"/>
    </source>
</evidence>
<feature type="compositionally biased region" description="Gly residues" evidence="4">
    <location>
        <begin position="421"/>
        <end position="434"/>
    </location>
</feature>
<feature type="region of interest" description="Disordered" evidence="4">
    <location>
        <begin position="686"/>
        <end position="760"/>
    </location>
</feature>
<feature type="region of interest" description="Disordered" evidence="4">
    <location>
        <begin position="388"/>
        <end position="434"/>
    </location>
</feature>
<comment type="caution">
    <text evidence="6">The sequence shown here is derived from an EMBL/GenBank/DDBJ whole genome shotgun (WGS) entry which is preliminary data.</text>
</comment>
<accession>A0A2J8AK62</accession>
<feature type="compositionally biased region" description="Gly residues" evidence="4">
    <location>
        <begin position="403"/>
        <end position="413"/>
    </location>
</feature>
<feature type="compositionally biased region" description="Polar residues" evidence="4">
    <location>
        <begin position="1198"/>
        <end position="1208"/>
    </location>
</feature>
<feature type="compositionally biased region" description="Low complexity" evidence="4">
    <location>
        <begin position="1386"/>
        <end position="1400"/>
    </location>
</feature>
<feature type="region of interest" description="Disordered" evidence="4">
    <location>
        <begin position="1100"/>
        <end position="1143"/>
    </location>
</feature>
<feature type="region of interest" description="Disordered" evidence="4">
    <location>
        <begin position="1350"/>
        <end position="1429"/>
    </location>
</feature>
<evidence type="ECO:0000256" key="2">
    <source>
        <dbReference type="ARBA" id="ARBA00023242"/>
    </source>
</evidence>
<dbReference type="Proteomes" id="UP000236333">
    <property type="component" value="Unassembled WGS sequence"/>
</dbReference>
<feature type="region of interest" description="Disordered" evidence="4">
    <location>
        <begin position="452"/>
        <end position="524"/>
    </location>
</feature>
<evidence type="ECO:0000256" key="3">
    <source>
        <dbReference type="PROSITE-ProRule" id="PRU00649"/>
    </source>
</evidence>
<dbReference type="InterPro" id="IPR035441">
    <property type="entry name" value="TFIIS/LEDGF_dom_sf"/>
</dbReference>
<dbReference type="SMART" id="SM00509">
    <property type="entry name" value="TFS2N"/>
    <property type="match status" value="1"/>
</dbReference>
<dbReference type="OrthoDB" id="553371at2759"/>
<reference evidence="6 7" key="1">
    <citation type="journal article" date="2017" name="Mol. Biol. Evol.">
        <title>The 4-celled Tetrabaena socialis nuclear genome reveals the essential components for genetic control of cell number at the origin of multicellularity in the volvocine lineage.</title>
        <authorList>
            <person name="Featherston J."/>
            <person name="Arakaki Y."/>
            <person name="Hanschen E.R."/>
            <person name="Ferris P.J."/>
            <person name="Michod R.E."/>
            <person name="Olson B.J.S.C."/>
            <person name="Nozaki H."/>
            <person name="Durand P.M."/>
        </authorList>
    </citation>
    <scope>NUCLEOTIDE SEQUENCE [LARGE SCALE GENOMIC DNA]</scope>
    <source>
        <strain evidence="6 7">NIES-571</strain>
    </source>
</reference>
<feature type="region of interest" description="Disordered" evidence="4">
    <location>
        <begin position="167"/>
        <end position="231"/>
    </location>
</feature>
<proteinExistence type="predicted"/>
<feature type="compositionally biased region" description="Gly residues" evidence="4">
    <location>
        <begin position="845"/>
        <end position="869"/>
    </location>
</feature>
<feature type="compositionally biased region" description="Acidic residues" evidence="4">
    <location>
        <begin position="367"/>
        <end position="376"/>
    </location>
</feature>
<gene>
    <name evidence="6" type="ORF">TSOC_000139</name>
</gene>
<evidence type="ECO:0000313" key="7">
    <source>
        <dbReference type="Proteomes" id="UP000236333"/>
    </source>
</evidence>
<feature type="compositionally biased region" description="Low complexity" evidence="4">
    <location>
        <begin position="1040"/>
        <end position="1064"/>
    </location>
</feature>
<feature type="region of interest" description="Disordered" evidence="4">
    <location>
        <begin position="1040"/>
        <end position="1076"/>
    </location>
</feature>
<feature type="compositionally biased region" description="Acidic residues" evidence="4">
    <location>
        <begin position="508"/>
        <end position="519"/>
    </location>
</feature>
<feature type="region of interest" description="Disordered" evidence="4">
    <location>
        <begin position="800"/>
        <end position="909"/>
    </location>
</feature>
<feature type="compositionally biased region" description="Low complexity" evidence="4">
    <location>
        <begin position="1365"/>
        <end position="1378"/>
    </location>
</feature>
<feature type="compositionally biased region" description="Basic and acidic residues" evidence="4">
    <location>
        <begin position="39"/>
        <end position="51"/>
    </location>
</feature>
<evidence type="ECO:0000259" key="5">
    <source>
        <dbReference type="PROSITE" id="PS51319"/>
    </source>
</evidence>
<feature type="compositionally biased region" description="Gly residues" evidence="4">
    <location>
        <begin position="492"/>
        <end position="507"/>
    </location>
</feature>
<keyword evidence="7" id="KW-1185">Reference proteome</keyword>
<dbReference type="Gene3D" id="1.20.930.10">
    <property type="entry name" value="Conserved domain common to transcription factors TFIIS, elongin A, CRSP70"/>
    <property type="match status" value="1"/>
</dbReference>
<feature type="compositionally biased region" description="Gly residues" evidence="4">
    <location>
        <begin position="899"/>
        <end position="909"/>
    </location>
</feature>
<dbReference type="PROSITE" id="PS51319">
    <property type="entry name" value="TFIIS_N"/>
    <property type="match status" value="1"/>
</dbReference>
<feature type="region of interest" description="Disordered" evidence="4">
    <location>
        <begin position="1266"/>
        <end position="1293"/>
    </location>
</feature>
<evidence type="ECO:0000313" key="6">
    <source>
        <dbReference type="EMBL" id="PNH12909.1"/>
    </source>
</evidence>
<comment type="subcellular location">
    <subcellularLocation>
        <location evidence="1 3">Nucleus</location>
    </subcellularLocation>
</comment>
<sequence length="1429" mass="139641">MAATGAYDYLPADGIVDVAVQLCPHTEALEQLVQSGKSGADHGALDPDHSSLSDGLHQPRQPALRAKLLQHQKRAKQRQHLMLDSSPAHFLLPHELQQEAQEAAHGQGDVNGEPLGACQLVGAAVGQPVHLTTPAARRDRDGCTHVPLRMMASLAIVDPSGAARAGAEAGGRAHAAPLAAPGEGWAARQQAEARQRRQQLQGAEAMAVEQSEPAPGGASPPRTLWPQTRSQGAAAAAASGAALNHLTLDAGGRTDAPHSLQPHGVHGLGGRDWGAPSPVHSLQRRSHPSPSATTRGPVLGASALSAELEFLQLPAPAPARGQQQQHHQQQELLGRPPRSRTHLEEGAAAAAGEAAAASGDEQRMEEGGGEEEEEDDAGMLIDVGAADREGEGALLPTPERPRGGSGGGGGADGAGWDALRGLGGSGGGVGGRGAAGVAASLAALWSDRAEGDQAMRDRTVGGGGGGLPRVTADGAEAGAGAHWQQRPRQQLPGGGGAAGAAGAAGSGEGDEGFEADDEADATRRADRARTAFRLGGATTPALADLDLLVAAPSRPAPPPGHHAASPFSCAPDPHHDPHRPPEAPRTPLASFSFGTDPPDPLLTELLQLKCSLRRAVQGRNAAAVGLILSLLAALPLTPRLLADSQVAALVAPLQAHSNAKVTAAARHILDAWKALLKAAARRPAPPHGAAALAAGPPPAPGGGGGPQGLLPAPPLQPHSHSLPHAAPPPYGARAAMLLPGRGHGDTRRDPGGGGGGGSVDVYMREKAEQRRYALSLARSQSDVLADRVAGALSLGSLHGDAGALPQHPRPGSGSMAAGAAEGQAGRRTPPGQRQEQGAPWHHSGGAEGGGGGGAAAGAGAGAGAAGGRRAGASTPESRTVTEAEGHSSGADTNDDGADTAGGGGGGGGAGVPAGGSSVAGNGGIGPLGGMLSCSPLVTQAAAAARPGLVAAPRLEAAGLPTLGGGGGGGPGAAAQALAGLAAVQCSSGAGAGAGVDPMEEAEPGGVALAGPGAGQSCVGGGAGGCGPGRAGAAVVPQGWRHTAGSSAGSPPGAGLHAGALNHPAGSGGRAGDGVAAPGLPPLPLPLPLAPPGLAGGAGAGAAVLLPPPPPPLLPGRKRKGDRERGMSRRRVSHPSKRAAASGVAGQYTVARPVLPTFPLASDAADDLQQLPLHGAASSLKAPARGSLLGLPLNKRQRQYSSSTPSVQQHGAVDRAVDRSGGHHSNAGKVRRMSLLLSGLDLRGGQADAGGQARGEEAMAAMEAEVGSEGGDGDADMGSQEGEEGAMITSSDEGGGAAMTAAAAAPREGGGGGGGVGQPGIGSGMAVEEPVMRSVGRDGGPAVGPAVERRGMGAAAQQAVSGGPGAPRSGASSDSFGLGLAVGGVGSSVAPSSRAAPAAGAMQLQQLGPPAADACNGSRSPLRTVPFMAR</sequence>
<feature type="region of interest" description="Disordered" evidence="4">
    <location>
        <begin position="1195"/>
        <end position="1229"/>
    </location>
</feature>
<keyword evidence="2 3" id="KW-0539">Nucleus</keyword>
<feature type="compositionally biased region" description="Basic and acidic residues" evidence="4">
    <location>
        <begin position="1211"/>
        <end position="1220"/>
    </location>
</feature>
<feature type="compositionally biased region" description="Low complexity" evidence="4">
    <location>
        <begin position="811"/>
        <end position="825"/>
    </location>
</feature>
<feature type="region of interest" description="Disordered" evidence="4">
    <location>
        <begin position="35"/>
        <end position="58"/>
    </location>
</feature>
<feature type="compositionally biased region" description="Basic residues" evidence="4">
    <location>
        <begin position="1127"/>
        <end position="1136"/>
    </location>
</feature>
<feature type="region of interest" description="Disordered" evidence="4">
    <location>
        <begin position="317"/>
        <end position="376"/>
    </location>
</feature>
<feature type="compositionally biased region" description="Low complexity" evidence="4">
    <location>
        <begin position="167"/>
        <end position="205"/>
    </location>
</feature>
<feature type="domain" description="TFIIS N-terminal" evidence="5">
    <location>
        <begin position="603"/>
        <end position="679"/>
    </location>
</feature>
<dbReference type="InterPro" id="IPR003617">
    <property type="entry name" value="TFIIS/CRSP70_N_sub"/>
</dbReference>